<reference evidence="1" key="1">
    <citation type="submission" date="2020-06" db="EMBL/GenBank/DDBJ databases">
        <authorList>
            <person name="Li T."/>
            <person name="Hu X."/>
            <person name="Zhang T."/>
            <person name="Song X."/>
            <person name="Zhang H."/>
            <person name="Dai N."/>
            <person name="Sheng W."/>
            <person name="Hou X."/>
            <person name="Wei L."/>
        </authorList>
    </citation>
    <scope>NUCLEOTIDE SEQUENCE</scope>
    <source>
        <strain evidence="1">G02</strain>
        <tissue evidence="1">Leaf</tissue>
    </source>
</reference>
<protein>
    <submittedName>
        <fullName evidence="1">Mitochondrial protein</fullName>
    </submittedName>
</protein>
<dbReference type="EMBL" id="JACGWJ010000011">
    <property type="protein sequence ID" value="KAL0387985.1"/>
    <property type="molecule type" value="Genomic_DNA"/>
</dbReference>
<gene>
    <name evidence="1" type="ORF">Sradi_2680300</name>
</gene>
<accession>A0AAW2S640</accession>
<dbReference type="PANTHER" id="PTHR33116:SF86">
    <property type="entry name" value="REVERSE TRANSCRIPTASE DOMAIN-CONTAINING PROTEIN"/>
    <property type="match status" value="1"/>
</dbReference>
<organism evidence="1">
    <name type="scientific">Sesamum radiatum</name>
    <name type="common">Black benniseed</name>
    <dbReference type="NCBI Taxonomy" id="300843"/>
    <lineage>
        <taxon>Eukaryota</taxon>
        <taxon>Viridiplantae</taxon>
        <taxon>Streptophyta</taxon>
        <taxon>Embryophyta</taxon>
        <taxon>Tracheophyta</taxon>
        <taxon>Spermatophyta</taxon>
        <taxon>Magnoliopsida</taxon>
        <taxon>eudicotyledons</taxon>
        <taxon>Gunneridae</taxon>
        <taxon>Pentapetalae</taxon>
        <taxon>asterids</taxon>
        <taxon>lamiids</taxon>
        <taxon>Lamiales</taxon>
        <taxon>Pedaliaceae</taxon>
        <taxon>Sesamum</taxon>
    </lineage>
</organism>
<name>A0AAW2S640_SESRA</name>
<dbReference type="AlphaFoldDB" id="A0AAW2S640"/>
<comment type="caution">
    <text evidence="1">The sequence shown here is derived from an EMBL/GenBank/DDBJ whole genome shotgun (WGS) entry which is preliminary data.</text>
</comment>
<sequence length="171" mass="20025">MNLKLDISKAYDRVEWSFLWMVLDTYKLASGQEINLHKSLAAFSRNTPIEDRIWKRIQGWHEKTLSQAVKTVLIQEVVHAIPSYAISCFRLSKTLLQKFQALVANFFWHDGEKRKLHWLAWDQMCSSKLDGALGFKNLEAFNLALLGKQLWRFLLRPESLVSRVLKAKYFP</sequence>
<reference evidence="1" key="2">
    <citation type="journal article" date="2024" name="Plant">
        <title>Genomic evolution and insights into agronomic trait innovations of Sesamum species.</title>
        <authorList>
            <person name="Miao H."/>
            <person name="Wang L."/>
            <person name="Qu L."/>
            <person name="Liu H."/>
            <person name="Sun Y."/>
            <person name="Le M."/>
            <person name="Wang Q."/>
            <person name="Wei S."/>
            <person name="Zheng Y."/>
            <person name="Lin W."/>
            <person name="Duan Y."/>
            <person name="Cao H."/>
            <person name="Xiong S."/>
            <person name="Wang X."/>
            <person name="Wei L."/>
            <person name="Li C."/>
            <person name="Ma Q."/>
            <person name="Ju M."/>
            <person name="Zhao R."/>
            <person name="Li G."/>
            <person name="Mu C."/>
            <person name="Tian Q."/>
            <person name="Mei H."/>
            <person name="Zhang T."/>
            <person name="Gao T."/>
            <person name="Zhang H."/>
        </authorList>
    </citation>
    <scope>NUCLEOTIDE SEQUENCE</scope>
    <source>
        <strain evidence="1">G02</strain>
    </source>
</reference>
<dbReference type="PANTHER" id="PTHR33116">
    <property type="entry name" value="REVERSE TRANSCRIPTASE ZINC-BINDING DOMAIN-CONTAINING PROTEIN-RELATED-RELATED"/>
    <property type="match status" value="1"/>
</dbReference>
<evidence type="ECO:0000313" key="1">
    <source>
        <dbReference type="EMBL" id="KAL0387985.1"/>
    </source>
</evidence>
<proteinExistence type="predicted"/>